<dbReference type="Proteomes" id="UP000184241">
    <property type="component" value="Unassembled WGS sequence"/>
</dbReference>
<name>A0A1M6E1K9_9CLOT</name>
<protein>
    <submittedName>
        <fullName evidence="1">Fe-only nitrogenase accessory protein AnfO</fullName>
    </submittedName>
</protein>
<proteinExistence type="predicted"/>
<organism evidence="1 2">
    <name type="scientific">Clostridium intestinale DSM 6191</name>
    <dbReference type="NCBI Taxonomy" id="1121320"/>
    <lineage>
        <taxon>Bacteria</taxon>
        <taxon>Bacillati</taxon>
        <taxon>Bacillota</taxon>
        <taxon>Clostridia</taxon>
        <taxon>Eubacteriales</taxon>
        <taxon>Clostridiaceae</taxon>
        <taxon>Clostridium</taxon>
    </lineage>
</organism>
<accession>A0A1M6E1K9</accession>
<dbReference type="AlphaFoldDB" id="A0A1M6E1K9"/>
<dbReference type="RefSeq" id="WP_073022657.1">
    <property type="nucleotide sequence ID" value="NZ_FQXU01000020.1"/>
</dbReference>
<evidence type="ECO:0000313" key="2">
    <source>
        <dbReference type="Proteomes" id="UP000184241"/>
    </source>
</evidence>
<evidence type="ECO:0000313" key="1">
    <source>
        <dbReference type="EMBL" id="SHI79289.1"/>
    </source>
</evidence>
<dbReference type="Pfam" id="PF09582">
    <property type="entry name" value="AnfO_nitrog"/>
    <property type="match status" value="1"/>
</dbReference>
<gene>
    <name evidence="1" type="ORF">SAMN02745941_04358</name>
</gene>
<sequence>MKIAVLVNEYEKSISSLEDGIIKVYSKDSSGAWEVEKELSYRINNQSSTVALHKMMAEILEDLGECRNFAALEIKGMLFTFLDGYNFNMWRMSGAPEEFLDYIYEKEKEIAISTPEVVPNMLPIDMGDGCYFIDLKKAIENDEKTTSKKILLPFLRNSSFKNLKIFCDHIPRWFKSEFDNLNLSFNQEESNKGIEVTVYHN</sequence>
<reference evidence="1 2" key="1">
    <citation type="submission" date="2016-11" db="EMBL/GenBank/DDBJ databases">
        <authorList>
            <person name="Jaros S."/>
            <person name="Januszkiewicz K."/>
            <person name="Wedrychowicz H."/>
        </authorList>
    </citation>
    <scope>NUCLEOTIDE SEQUENCE [LARGE SCALE GENOMIC DNA]</scope>
    <source>
        <strain evidence="1 2">DSM 6191</strain>
    </source>
</reference>
<dbReference type="EMBL" id="FQXU01000020">
    <property type="protein sequence ID" value="SHI79289.1"/>
    <property type="molecule type" value="Genomic_DNA"/>
</dbReference>
<dbReference type="InterPro" id="IPR014287">
    <property type="entry name" value="Nase_Fe-Fe_AnfO"/>
</dbReference>